<evidence type="ECO:0000313" key="4">
    <source>
        <dbReference type="WBParaSite" id="PDA_v2.g22139.t1"/>
    </source>
</evidence>
<protein>
    <submittedName>
        <fullName evidence="4">Lipid-binding serum glycoprotein C-terminal domain-containing protein</fullName>
    </submittedName>
</protein>
<dbReference type="Gene3D" id="3.15.20.10">
    <property type="entry name" value="Bactericidal permeability-increasing protein, domain 2"/>
    <property type="match status" value="1"/>
</dbReference>
<evidence type="ECO:0000259" key="2">
    <source>
        <dbReference type="Pfam" id="PF02886"/>
    </source>
</evidence>
<keyword evidence="3" id="KW-1185">Reference proteome</keyword>
<proteinExistence type="predicted"/>
<evidence type="ECO:0000256" key="1">
    <source>
        <dbReference type="SAM" id="MobiDB-lite"/>
    </source>
</evidence>
<reference evidence="4" key="1">
    <citation type="submission" date="2022-11" db="UniProtKB">
        <authorList>
            <consortium name="WormBaseParasite"/>
        </authorList>
    </citation>
    <scope>IDENTIFICATION</scope>
</reference>
<organism evidence="3 4">
    <name type="scientific">Panagrolaimus davidi</name>
    <dbReference type="NCBI Taxonomy" id="227884"/>
    <lineage>
        <taxon>Eukaryota</taxon>
        <taxon>Metazoa</taxon>
        <taxon>Ecdysozoa</taxon>
        <taxon>Nematoda</taxon>
        <taxon>Chromadorea</taxon>
        <taxon>Rhabditida</taxon>
        <taxon>Tylenchina</taxon>
        <taxon>Panagrolaimomorpha</taxon>
        <taxon>Panagrolaimoidea</taxon>
        <taxon>Panagrolaimidae</taxon>
        <taxon>Panagrolaimus</taxon>
    </lineage>
</organism>
<feature type="domain" description="Lipid-binding serum glycoprotein C-terminal" evidence="2">
    <location>
        <begin position="167"/>
        <end position="252"/>
    </location>
</feature>
<dbReference type="InterPro" id="IPR032942">
    <property type="entry name" value="BPI/LBP/Plunc"/>
</dbReference>
<dbReference type="WBParaSite" id="PDA_v2.g22139.t1">
    <property type="protein sequence ID" value="PDA_v2.g22139.t1"/>
    <property type="gene ID" value="PDA_v2.g22139"/>
</dbReference>
<dbReference type="AlphaFoldDB" id="A0A914PTU0"/>
<dbReference type="GO" id="GO:0005615">
    <property type="term" value="C:extracellular space"/>
    <property type="evidence" value="ECO:0007669"/>
    <property type="project" value="TreeGrafter"/>
</dbReference>
<dbReference type="SUPFAM" id="SSF55394">
    <property type="entry name" value="Bactericidal permeability-increasing protein, BPI"/>
    <property type="match status" value="1"/>
</dbReference>
<dbReference type="PANTHER" id="PTHR10504:SF134">
    <property type="entry name" value="BPI2 DOMAIN-CONTAINING PROTEIN"/>
    <property type="match status" value="1"/>
</dbReference>
<dbReference type="InterPro" id="IPR017943">
    <property type="entry name" value="Bactericidal_perm-incr_a/b_dom"/>
</dbReference>
<sequence>MLTPNISTPRKKEPSPPTQSNDEDYDVWGHSSSTDNTSEKPAPPPSPPSQQQNLRVKHIPAPVQPRPTPPVSRRELRVEHVSSSNIQPLTQEDASLSKLIKLVDINNLQKLFIDMDFIDSIAGEDYFSVGVDGLGFVSSSKSPTIVSTIQTSDIIPRKLRFPGRIQRRNLDIVLSDFTPNSLLIQAHRAKLLSIKITGETPMFGKLLRTNCSSDEICLSDTVSEAAELYPNRQLGAYIETLRPPKFSIKQGKIKSF</sequence>
<accession>A0A914PTU0</accession>
<evidence type="ECO:0000313" key="3">
    <source>
        <dbReference type="Proteomes" id="UP000887578"/>
    </source>
</evidence>
<dbReference type="Pfam" id="PF02886">
    <property type="entry name" value="LBP_BPI_CETP_C"/>
    <property type="match status" value="1"/>
</dbReference>
<dbReference type="InterPro" id="IPR001124">
    <property type="entry name" value="Lipid-bd_serum_glycop_C"/>
</dbReference>
<feature type="region of interest" description="Disordered" evidence="1">
    <location>
        <begin position="1"/>
        <end position="54"/>
    </location>
</feature>
<dbReference type="Proteomes" id="UP000887578">
    <property type="component" value="Unplaced"/>
</dbReference>
<dbReference type="GO" id="GO:0008289">
    <property type="term" value="F:lipid binding"/>
    <property type="evidence" value="ECO:0007669"/>
    <property type="project" value="InterPro"/>
</dbReference>
<dbReference type="PANTHER" id="PTHR10504">
    <property type="entry name" value="BACTERICIDAL PERMEABILITY-INCREASING BPI PROTEIN-RELATED"/>
    <property type="match status" value="1"/>
</dbReference>
<name>A0A914PTU0_9BILA</name>